<reference evidence="8 9" key="3">
    <citation type="journal article" date="2016" name="Sci. Rep.">
        <title>Genome-wide diversity and gene expression profiling of Babesia microti isolates identify polymorphic genes that mediate host-pathogen interactions.</title>
        <authorList>
            <person name="Silva J.C."/>
            <person name="Cornillot E."/>
            <person name="McCracken C."/>
            <person name="Usmani-Brown S."/>
            <person name="Dwivedi A."/>
            <person name="Ifeonu O.O."/>
            <person name="Crabtree J."/>
            <person name="Gotia H.T."/>
            <person name="Virji A.Z."/>
            <person name="Reynes C."/>
            <person name="Colinge J."/>
            <person name="Kumar V."/>
            <person name="Lawres L."/>
            <person name="Pazzi J.E."/>
            <person name="Pablo J.V."/>
            <person name="Hung C."/>
            <person name="Brancato J."/>
            <person name="Kumari P."/>
            <person name="Orvis J."/>
            <person name="Tretina K."/>
            <person name="Chibucos M."/>
            <person name="Ott S."/>
            <person name="Sadzewicz L."/>
            <person name="Sengamalay N."/>
            <person name="Shetty A.C."/>
            <person name="Su Q."/>
            <person name="Tallon L."/>
            <person name="Fraser C.M."/>
            <person name="Frutos R."/>
            <person name="Molina D.M."/>
            <person name="Krause P.J."/>
            <person name="Ben Mamoun C."/>
        </authorList>
    </citation>
    <scope>NUCLEOTIDE SEQUENCE [LARGE SCALE GENOMIC DNA]</scope>
    <source>
        <strain evidence="8 9">RI</strain>
    </source>
</reference>
<feature type="domain" description="Condensin complex subunit 1 C-terminal" evidence="7">
    <location>
        <begin position="1002"/>
        <end position="1154"/>
    </location>
</feature>
<dbReference type="KEGG" id="bmic:BMR1_01G00250"/>
<dbReference type="EMBL" id="FO082871">
    <property type="protein sequence ID" value="CCF72524.1"/>
    <property type="molecule type" value="Genomic_DNA"/>
</dbReference>
<keyword evidence="5" id="KW-0131">Cell cycle</keyword>
<gene>
    <name evidence="8" type="ORF">BMR1_01G00250</name>
</gene>
<dbReference type="Proteomes" id="UP000002899">
    <property type="component" value="Chromosome I"/>
</dbReference>
<proteinExistence type="predicted"/>
<dbReference type="VEuPathDB" id="PiroplasmaDB:BMR1_01G00250"/>
<dbReference type="GO" id="GO:0005634">
    <property type="term" value="C:nucleus"/>
    <property type="evidence" value="ECO:0007669"/>
    <property type="project" value="UniProtKB-SubCell"/>
</dbReference>
<dbReference type="InterPro" id="IPR026971">
    <property type="entry name" value="CND1/NCAPD3"/>
</dbReference>
<keyword evidence="2" id="KW-0132">Cell division</keyword>
<dbReference type="InterPro" id="IPR032682">
    <property type="entry name" value="Cnd1_C"/>
</dbReference>
<dbReference type="PANTHER" id="PTHR14222">
    <property type="entry name" value="CONDENSIN"/>
    <property type="match status" value="1"/>
</dbReference>
<evidence type="ECO:0000313" key="9">
    <source>
        <dbReference type="Proteomes" id="UP000002899"/>
    </source>
</evidence>
<evidence type="ECO:0000259" key="7">
    <source>
        <dbReference type="Pfam" id="PF12717"/>
    </source>
</evidence>
<dbReference type="GO" id="GO:0007076">
    <property type="term" value="P:mitotic chromosome condensation"/>
    <property type="evidence" value="ECO:0007669"/>
    <property type="project" value="InterPro"/>
</dbReference>
<feature type="region of interest" description="Disordered" evidence="6">
    <location>
        <begin position="320"/>
        <end position="361"/>
    </location>
</feature>
<dbReference type="GO" id="GO:0010032">
    <property type="term" value="P:meiotic chromosome condensation"/>
    <property type="evidence" value="ECO:0007669"/>
    <property type="project" value="TreeGrafter"/>
</dbReference>
<dbReference type="SUPFAM" id="SSF48371">
    <property type="entry name" value="ARM repeat"/>
    <property type="match status" value="1"/>
</dbReference>
<evidence type="ECO:0000256" key="2">
    <source>
        <dbReference type="ARBA" id="ARBA00022618"/>
    </source>
</evidence>
<evidence type="ECO:0000256" key="5">
    <source>
        <dbReference type="ARBA" id="ARBA00023306"/>
    </source>
</evidence>
<organism evidence="8 9">
    <name type="scientific">Babesia microti (strain RI)</name>
    <dbReference type="NCBI Taxonomy" id="1133968"/>
    <lineage>
        <taxon>Eukaryota</taxon>
        <taxon>Sar</taxon>
        <taxon>Alveolata</taxon>
        <taxon>Apicomplexa</taxon>
        <taxon>Aconoidasida</taxon>
        <taxon>Piroplasmida</taxon>
        <taxon>Babesiidae</taxon>
        <taxon>Babesia</taxon>
    </lineage>
</organism>
<evidence type="ECO:0000313" key="8">
    <source>
        <dbReference type="EMBL" id="CCF72524.1"/>
    </source>
</evidence>
<evidence type="ECO:0000256" key="3">
    <source>
        <dbReference type="ARBA" id="ARBA00022776"/>
    </source>
</evidence>
<accession>I7J7X9</accession>
<keyword evidence="9" id="KW-1185">Reference proteome</keyword>
<keyword evidence="3" id="KW-0498">Mitosis</keyword>
<dbReference type="GO" id="GO:0000779">
    <property type="term" value="C:condensed chromosome, centromeric region"/>
    <property type="evidence" value="ECO:0007669"/>
    <property type="project" value="TreeGrafter"/>
</dbReference>
<sequence>MALINFAIPPTLELDYLLRPSDNLNASDAPDATCWSGPDFDISIGEVRLMVNGTINEILNLLTNDGFCHWFNLARAFGNASAEQQDCIAHLFTQACKHVSILTIETGKWIDDNCQNVSKYPSIEALNSRILYTDNKYTTGGASGPDGLASLIDIGKTVRSIVEAVTMLTCATLKAKKPGEDEQVKVTKARKGNVTKKDKILGLDSIAKGLVELAKGTLMAGYHVKLGGSGHLSENFARLLISGLLQCNTKGILMGGLIPGAIKSVIDQCITGTRLPTNEEEDSVSHLDWVSLIIEEMKKPEGVNLVAMFADSKIEECQVTNETEQVEKESETVGSDAVEAGSSDKEWSNEHGNQIKRTDNSIKVTTGTSGQIVADLLIATRENAALQAAALNTASVQAEFGNIGAFFEKLAKASPVNLLININAMKDLFDVPCYNLRKSVGDVITTLLQIKTNDSTPPAFRRLISRTRDELFQTLACRVFDSYMYGRVHILRGIQEIVENEALPLNYYTKVAQIALKRLMDRGSMVRQRAMSLIAVLLADVKENKLDMSTVNDLLSSEMAVVSLDEEVPQLNMESDESLTVSLKAYSVYLVRASLSAAVEYLKSTTESDQKAAIRFLGTVHLLGFRMASDLIPKAWELVWTNNQNVHDVVTAEFSRIYFSNTPEGAAISLLKLVAVSNNSCAASLDLLFRSALARSDLPVAEMIDGVVNVLLNIATAGVAHNKTAQHARESLGLCRIIFSSAAMLKGTASEYNFKLDAHRCATLRRMLIDHLRRPDPDYVIFNELCLMIRYCCGEGVVALCYTALELILEKFGTPDRYFYPCVQAVIDLVFTHYDHPEDVCSDIIKIMIGKMVTSTGAITCSMVSHLLFISGHVALCTIVALEGLLSKLKHARTQQEQKADDKEGMGTASKGECELDEIEKLIENGVTSTNLIGGNLKKLLFAVIKCQGLDETLRSCAIVVLSKLAVISKSMCTECIGNKDVVSHLLDVLLDNKANTDNKTLIRKTLLVCYGDLLCRFPNLMEPFNRRVFFLLRDRNDVVRETATMVFTHLIMNDMIKPKGKLLEYMSFLTLDRTYSVSACAKMFFIEIHKKNPNVIYNIFPEMAAILAMNRRNMSLAVNATILRMFISFVNKDKQQIVLVGKICERLAQCKDAGMYLFSFVLVELCKEPKCIGKLGTMIPVLRHVLAADESVRAAFWAIVNRAKSFRGLGLQEKAAAEGSGTEASGATSTPEASVRESLKDLTTLLLTLDEEPLSYEEPPIVHVLAEEEYDQMFLSDLEEGEEEEAVKVKFEQENGCKVKKEKRDDTYVVRIKRELST</sequence>
<protein>
    <submittedName>
        <fullName evidence="8">Condensin complex subunit 1</fullName>
    </submittedName>
</protein>
<reference evidence="8 9" key="2">
    <citation type="journal article" date="2013" name="PLoS ONE">
        <title>Whole genome mapping and re-organization of the nuclear and mitochondrial genomes of Babesia microti isolates.</title>
        <authorList>
            <person name="Cornillot E."/>
            <person name="Dassouli A."/>
            <person name="Garg A."/>
            <person name="Pachikara N."/>
            <person name="Randazzo S."/>
            <person name="Depoix D."/>
            <person name="Carcy B."/>
            <person name="Delbecq S."/>
            <person name="Frutos R."/>
            <person name="Silva J.C."/>
            <person name="Sutton R."/>
            <person name="Krause P.J."/>
            <person name="Mamoun C.B."/>
        </authorList>
    </citation>
    <scope>NUCLEOTIDE SEQUENCE [LARGE SCALE GENOMIC DNA]</scope>
    <source>
        <strain evidence="8 9">RI</strain>
    </source>
</reference>
<dbReference type="GO" id="GO:0051301">
    <property type="term" value="P:cell division"/>
    <property type="evidence" value="ECO:0007669"/>
    <property type="project" value="UniProtKB-KW"/>
</dbReference>
<keyword evidence="4" id="KW-0539">Nucleus</keyword>
<dbReference type="GeneID" id="24423134"/>
<dbReference type="OrthoDB" id="436262at2759"/>
<dbReference type="Pfam" id="PF12717">
    <property type="entry name" value="Cnd1"/>
    <property type="match status" value="1"/>
</dbReference>
<dbReference type="GO" id="GO:0000796">
    <property type="term" value="C:condensin complex"/>
    <property type="evidence" value="ECO:0007669"/>
    <property type="project" value="TreeGrafter"/>
</dbReference>
<reference evidence="8 9" key="1">
    <citation type="journal article" date="2012" name="Nucleic Acids Res.">
        <title>Sequencing of the smallest Apicomplexan genome from the human pathogen Babesia microti.</title>
        <authorList>
            <person name="Cornillot E."/>
            <person name="Hadj-Kaddour K."/>
            <person name="Dassouli A."/>
            <person name="Noel B."/>
            <person name="Ranwez V."/>
            <person name="Vacherie B."/>
            <person name="Augagneur Y."/>
            <person name="Bres V."/>
            <person name="Duclos A."/>
            <person name="Randazzo S."/>
            <person name="Carcy B."/>
            <person name="Debierre-Grockiego F."/>
            <person name="Delbecq S."/>
            <person name="Moubri-Menage K."/>
            <person name="Shams-Eldin H."/>
            <person name="Usmani-Brown S."/>
            <person name="Bringaud F."/>
            <person name="Wincker P."/>
            <person name="Vivares C.P."/>
            <person name="Schwarz R.T."/>
            <person name="Schetters T.P."/>
            <person name="Krause P.J."/>
            <person name="Gorenflot A."/>
            <person name="Berry V."/>
            <person name="Barbe V."/>
            <person name="Ben Mamoun C."/>
        </authorList>
    </citation>
    <scope>NUCLEOTIDE SEQUENCE [LARGE SCALE GENOMIC DNA]</scope>
    <source>
        <strain evidence="8 9">RI</strain>
    </source>
</reference>
<comment type="subcellular location">
    <subcellularLocation>
        <location evidence="1">Nucleus</location>
    </subcellularLocation>
</comment>
<name>I7J7X9_BABMR</name>
<dbReference type="OMA" id="WALSWSN"/>
<dbReference type="GO" id="GO:0042393">
    <property type="term" value="F:histone binding"/>
    <property type="evidence" value="ECO:0007669"/>
    <property type="project" value="TreeGrafter"/>
</dbReference>
<dbReference type="PANTHER" id="PTHR14222:SF2">
    <property type="entry name" value="CONDENSIN COMPLEX SUBUNIT 1"/>
    <property type="match status" value="1"/>
</dbReference>
<evidence type="ECO:0000256" key="1">
    <source>
        <dbReference type="ARBA" id="ARBA00004123"/>
    </source>
</evidence>
<dbReference type="RefSeq" id="XP_012647133.1">
    <property type="nucleotide sequence ID" value="XM_012791679.1"/>
</dbReference>
<dbReference type="InterPro" id="IPR016024">
    <property type="entry name" value="ARM-type_fold"/>
</dbReference>
<evidence type="ECO:0000256" key="6">
    <source>
        <dbReference type="SAM" id="MobiDB-lite"/>
    </source>
</evidence>
<evidence type="ECO:0000256" key="4">
    <source>
        <dbReference type="ARBA" id="ARBA00023242"/>
    </source>
</evidence>